<dbReference type="Pfam" id="PF13480">
    <property type="entry name" value="Acetyltransf_6"/>
    <property type="match status" value="1"/>
</dbReference>
<organism evidence="2 3">
    <name type="scientific">Geodermatophilus pulveris</name>
    <dbReference type="NCBI Taxonomy" id="1564159"/>
    <lineage>
        <taxon>Bacteria</taxon>
        <taxon>Bacillati</taxon>
        <taxon>Actinomycetota</taxon>
        <taxon>Actinomycetes</taxon>
        <taxon>Geodermatophilales</taxon>
        <taxon>Geodermatophilaceae</taxon>
        <taxon>Geodermatophilus</taxon>
    </lineage>
</organism>
<dbReference type="Proteomes" id="UP000198373">
    <property type="component" value="Unassembled WGS sequence"/>
</dbReference>
<dbReference type="RefSeq" id="WP_089304257.1">
    <property type="nucleotide sequence ID" value="NZ_FZOO01000002.1"/>
</dbReference>
<keyword evidence="2" id="KW-0808">Transferase</keyword>
<protein>
    <submittedName>
        <fullName evidence="2">Acetyltransferase involved in cellulose biosynthesis, CelD/BcsL family</fullName>
    </submittedName>
</protein>
<sequence length="412" mass="45759">MLDQGGLVEPVQCQQPGDRAAEIGGPSAGLVVEAVSRRDVVGVLPEWRDLHRRVGTWSPFSDPDAQLAWCELFVPSGHECILTVRRTTTRELVAVLPLFQARLGAGRLGVRALQPFGTLHEPLLHELPELLVDPACARRVLAATVAWLAARRDWDWVELPLGQDQAWFEARWATDAGLAPAVVVHKEVVPTVVLELPSSGESPVLKRNLRESLRRSRNRVKRLSGDWTVDCVGPDDARWDHAVDDLRSLHRARAGMDGVVAHDDVFAGTSQVALVHAVARSSARARPRVFRLLRDRTAVAALLTFDCGDRTWLSVSGVAAEHWGLGAVTLLQWEAVQEAARAGRRTVCFPTGVDTAKLRWGGDVRVSHVFVLVNPRRRSRTWFHAYWLVRSLRYVRRLEGRSTVRHSRSGSA</sequence>
<dbReference type="GO" id="GO:0016740">
    <property type="term" value="F:transferase activity"/>
    <property type="evidence" value="ECO:0007669"/>
    <property type="project" value="UniProtKB-KW"/>
</dbReference>
<dbReference type="SUPFAM" id="SSF55729">
    <property type="entry name" value="Acyl-CoA N-acyltransferases (Nat)"/>
    <property type="match status" value="1"/>
</dbReference>
<evidence type="ECO:0000313" key="2">
    <source>
        <dbReference type="EMBL" id="SNS10066.1"/>
    </source>
</evidence>
<name>A0A239BQD9_9ACTN</name>
<dbReference type="InterPro" id="IPR038740">
    <property type="entry name" value="BioF2-like_GNAT_dom"/>
</dbReference>
<reference evidence="3" key="1">
    <citation type="submission" date="2017-06" db="EMBL/GenBank/DDBJ databases">
        <authorList>
            <person name="Varghese N."/>
            <person name="Submissions S."/>
        </authorList>
    </citation>
    <scope>NUCLEOTIDE SEQUENCE [LARGE SCALE GENOMIC DNA]</scope>
    <source>
        <strain evidence="3">DSM 46839</strain>
    </source>
</reference>
<dbReference type="Gene3D" id="3.40.630.30">
    <property type="match status" value="1"/>
</dbReference>
<accession>A0A239BQD9</accession>
<evidence type="ECO:0000259" key="1">
    <source>
        <dbReference type="Pfam" id="PF13480"/>
    </source>
</evidence>
<evidence type="ECO:0000313" key="3">
    <source>
        <dbReference type="Proteomes" id="UP000198373"/>
    </source>
</evidence>
<keyword evidence="3" id="KW-1185">Reference proteome</keyword>
<dbReference type="EMBL" id="FZOO01000002">
    <property type="protein sequence ID" value="SNS10066.1"/>
    <property type="molecule type" value="Genomic_DNA"/>
</dbReference>
<dbReference type="InterPro" id="IPR016181">
    <property type="entry name" value="Acyl_CoA_acyltransferase"/>
</dbReference>
<gene>
    <name evidence="2" type="ORF">SAMN06893096_1027</name>
</gene>
<proteinExistence type="predicted"/>
<dbReference type="AlphaFoldDB" id="A0A239BQD9"/>
<dbReference type="OrthoDB" id="9808976at2"/>
<feature type="domain" description="BioF2-like acetyltransferase" evidence="1">
    <location>
        <begin position="207"/>
        <end position="355"/>
    </location>
</feature>